<feature type="domain" description="ABC transmembrane type-1" evidence="9">
    <location>
        <begin position="16"/>
        <end position="293"/>
    </location>
</feature>
<feature type="transmembrane region" description="Helical" evidence="7">
    <location>
        <begin position="51"/>
        <end position="71"/>
    </location>
</feature>
<feature type="transmembrane region" description="Helical" evidence="7">
    <location>
        <begin position="126"/>
        <end position="146"/>
    </location>
</feature>
<dbReference type="PANTHER" id="PTHR24221">
    <property type="entry name" value="ATP-BINDING CASSETTE SUB-FAMILY B"/>
    <property type="match status" value="1"/>
</dbReference>
<dbReference type="Gene3D" id="3.40.50.300">
    <property type="entry name" value="P-loop containing nucleotide triphosphate hydrolases"/>
    <property type="match status" value="1"/>
</dbReference>
<dbReference type="Pfam" id="PF00005">
    <property type="entry name" value="ABC_tran"/>
    <property type="match status" value="1"/>
</dbReference>
<reference evidence="10 11" key="1">
    <citation type="submission" date="2021-08" db="EMBL/GenBank/DDBJ databases">
        <title>The genome sequence of Chitinophaga sp. B61.</title>
        <authorList>
            <person name="Zhang X."/>
        </authorList>
    </citation>
    <scope>NUCLEOTIDE SEQUENCE [LARGE SCALE GENOMIC DNA]</scope>
    <source>
        <strain evidence="10 11">B61</strain>
    </source>
</reference>
<dbReference type="Proteomes" id="UP000812961">
    <property type="component" value="Unassembled WGS sequence"/>
</dbReference>
<dbReference type="SUPFAM" id="SSF90123">
    <property type="entry name" value="ABC transporter transmembrane region"/>
    <property type="match status" value="1"/>
</dbReference>
<evidence type="ECO:0000256" key="1">
    <source>
        <dbReference type="ARBA" id="ARBA00004651"/>
    </source>
</evidence>
<evidence type="ECO:0000313" key="11">
    <source>
        <dbReference type="Proteomes" id="UP000812961"/>
    </source>
</evidence>
<evidence type="ECO:0000256" key="5">
    <source>
        <dbReference type="ARBA" id="ARBA00022989"/>
    </source>
</evidence>
<dbReference type="InterPro" id="IPR036640">
    <property type="entry name" value="ABC1_TM_sf"/>
</dbReference>
<dbReference type="RefSeq" id="WP_220248540.1">
    <property type="nucleotide sequence ID" value="NZ_JAICCF010000001.1"/>
</dbReference>
<feature type="transmembrane region" description="Helical" evidence="7">
    <location>
        <begin position="12"/>
        <end position="36"/>
    </location>
</feature>
<dbReference type="SUPFAM" id="SSF52540">
    <property type="entry name" value="P-loop containing nucleoside triphosphate hydrolases"/>
    <property type="match status" value="1"/>
</dbReference>
<evidence type="ECO:0000256" key="4">
    <source>
        <dbReference type="ARBA" id="ARBA00022840"/>
    </source>
</evidence>
<comment type="caution">
    <text evidence="10">The sequence shown here is derived from an EMBL/GenBank/DDBJ whole genome shotgun (WGS) entry which is preliminary data.</text>
</comment>
<keyword evidence="4 10" id="KW-0067">ATP-binding</keyword>
<feature type="transmembrane region" description="Helical" evidence="7">
    <location>
        <begin position="242"/>
        <end position="260"/>
    </location>
</feature>
<accession>A0ABS7G6R9</accession>
<dbReference type="InterPro" id="IPR027417">
    <property type="entry name" value="P-loop_NTPase"/>
</dbReference>
<proteinExistence type="predicted"/>
<dbReference type="InterPro" id="IPR003439">
    <property type="entry name" value="ABC_transporter-like_ATP-bd"/>
</dbReference>
<comment type="subcellular location">
    <subcellularLocation>
        <location evidence="1">Cell membrane</location>
        <topology evidence="1">Multi-pass membrane protein</topology>
    </subcellularLocation>
</comment>
<evidence type="ECO:0000259" key="8">
    <source>
        <dbReference type="PROSITE" id="PS50893"/>
    </source>
</evidence>
<keyword evidence="5 7" id="KW-1133">Transmembrane helix</keyword>
<dbReference type="InterPro" id="IPR011527">
    <property type="entry name" value="ABC1_TM_dom"/>
</dbReference>
<keyword evidence="11" id="KW-1185">Reference proteome</keyword>
<dbReference type="GO" id="GO:0005524">
    <property type="term" value="F:ATP binding"/>
    <property type="evidence" value="ECO:0007669"/>
    <property type="project" value="UniProtKB-KW"/>
</dbReference>
<evidence type="ECO:0000256" key="2">
    <source>
        <dbReference type="ARBA" id="ARBA00022692"/>
    </source>
</evidence>
<keyword evidence="6 7" id="KW-0472">Membrane</keyword>
<name>A0ABS7G6R9_9BACT</name>
<dbReference type="InterPro" id="IPR003593">
    <property type="entry name" value="AAA+_ATPase"/>
</dbReference>
<evidence type="ECO:0000256" key="6">
    <source>
        <dbReference type="ARBA" id="ARBA00023136"/>
    </source>
</evidence>
<sequence length="546" mass="62986">MNIFRLFQARSKGFYAFLICLSLISSLTNVGILLFINSAIRSVASQGMVEIQSAVAFFLLIGSSFLVSFFFQKYMVDMTNDITYGIELSILEKIRHASYESFEKLGYEKIYAAISDARILSRMPTVFINLINSFITIVCTLAYLFYTSFFSGLVLLGIMIALLAIYMYRDKHIAKNLEKVRDLQDTYYGYLRELLQGFRQVRVSLNRSHTLFDRYLFANRTESRKLNTKASRQYAFNELTGVYSWYILLGSIVFILPVFMKMDPMQIVGFVTAVLFMMSPLSQIIIFLPSYASFKIALNRINKIDSQLQVNLPLKPADPVAVQFESLRFENIKYSYDTTDPRSFHLHLSELTISKQEILFLIGGNGSGKTTFINLLMGLYQPQQGKIFIDEKEVSWEAYCRFVNNMSVVFTNQYLFRENYDQHDLSANNTLLNQMTQQFNLTGVLKVHTDENRVDTNLSRGQQKRVALLLALLEEKPIIVLDEWAAEQDTINKDAFYTEWLELLRRMGKTIVIVTHDDDYFSCADRVIKFKAGSIMNERMNDKVAN</sequence>
<evidence type="ECO:0000259" key="9">
    <source>
        <dbReference type="PROSITE" id="PS50929"/>
    </source>
</evidence>
<dbReference type="Pfam" id="PF00664">
    <property type="entry name" value="ABC_membrane"/>
    <property type="match status" value="1"/>
</dbReference>
<evidence type="ECO:0000256" key="3">
    <source>
        <dbReference type="ARBA" id="ARBA00022741"/>
    </source>
</evidence>
<dbReference type="EMBL" id="JAICCF010000001">
    <property type="protein sequence ID" value="MBW8683319.1"/>
    <property type="molecule type" value="Genomic_DNA"/>
</dbReference>
<dbReference type="Gene3D" id="1.20.1560.10">
    <property type="entry name" value="ABC transporter type 1, transmembrane domain"/>
    <property type="match status" value="1"/>
</dbReference>
<feature type="transmembrane region" description="Helical" evidence="7">
    <location>
        <begin position="266"/>
        <end position="288"/>
    </location>
</feature>
<feature type="domain" description="ABC transporter" evidence="8">
    <location>
        <begin position="327"/>
        <end position="546"/>
    </location>
</feature>
<dbReference type="PANTHER" id="PTHR24221:SF654">
    <property type="entry name" value="ATP-BINDING CASSETTE SUB-FAMILY B MEMBER 6"/>
    <property type="match status" value="1"/>
</dbReference>
<keyword evidence="3" id="KW-0547">Nucleotide-binding</keyword>
<dbReference type="InterPro" id="IPR039421">
    <property type="entry name" value="Type_1_exporter"/>
</dbReference>
<evidence type="ECO:0000313" key="10">
    <source>
        <dbReference type="EMBL" id="MBW8683319.1"/>
    </source>
</evidence>
<dbReference type="SMART" id="SM00382">
    <property type="entry name" value="AAA"/>
    <property type="match status" value="1"/>
</dbReference>
<organism evidence="10 11">
    <name type="scientific">Chitinophaga rhizophila</name>
    <dbReference type="NCBI Taxonomy" id="2866212"/>
    <lineage>
        <taxon>Bacteria</taxon>
        <taxon>Pseudomonadati</taxon>
        <taxon>Bacteroidota</taxon>
        <taxon>Chitinophagia</taxon>
        <taxon>Chitinophagales</taxon>
        <taxon>Chitinophagaceae</taxon>
        <taxon>Chitinophaga</taxon>
    </lineage>
</organism>
<keyword evidence="2 7" id="KW-0812">Transmembrane</keyword>
<feature type="transmembrane region" description="Helical" evidence="7">
    <location>
        <begin position="152"/>
        <end position="169"/>
    </location>
</feature>
<evidence type="ECO:0000256" key="7">
    <source>
        <dbReference type="SAM" id="Phobius"/>
    </source>
</evidence>
<gene>
    <name evidence="10" type="ORF">K1Y79_03150</name>
</gene>
<dbReference type="PROSITE" id="PS50929">
    <property type="entry name" value="ABC_TM1F"/>
    <property type="match status" value="1"/>
</dbReference>
<protein>
    <submittedName>
        <fullName evidence="10">ATP-binding cassette domain-containing protein</fullName>
    </submittedName>
</protein>
<dbReference type="PROSITE" id="PS50893">
    <property type="entry name" value="ABC_TRANSPORTER_2"/>
    <property type="match status" value="1"/>
</dbReference>